<keyword evidence="1" id="KW-1133">Transmembrane helix</keyword>
<dbReference type="Proteomes" id="UP000322667">
    <property type="component" value="Chromosome A05"/>
</dbReference>
<reference evidence="3 4" key="1">
    <citation type="submission" date="2019-07" db="EMBL/GenBank/DDBJ databases">
        <title>WGS assembly of Gossypium tomentosum.</title>
        <authorList>
            <person name="Chen Z.J."/>
            <person name="Sreedasyam A."/>
            <person name="Ando A."/>
            <person name="Song Q."/>
            <person name="De L."/>
            <person name="Hulse-Kemp A."/>
            <person name="Ding M."/>
            <person name="Ye W."/>
            <person name="Kirkbride R."/>
            <person name="Jenkins J."/>
            <person name="Plott C."/>
            <person name="Lovell J."/>
            <person name="Lin Y.-M."/>
            <person name="Vaughn R."/>
            <person name="Liu B."/>
            <person name="Li W."/>
            <person name="Simpson S."/>
            <person name="Scheffler B."/>
            <person name="Saski C."/>
            <person name="Grover C."/>
            <person name="Hu G."/>
            <person name="Conover J."/>
            <person name="Carlson J."/>
            <person name="Shu S."/>
            <person name="Boston L."/>
            <person name="Williams M."/>
            <person name="Peterson D."/>
            <person name="Mcgee K."/>
            <person name="Jones D."/>
            <person name="Wendel J."/>
            <person name="Stelly D."/>
            <person name="Grimwood J."/>
            <person name="Schmutz J."/>
        </authorList>
    </citation>
    <scope>NUCLEOTIDE SEQUENCE [LARGE SCALE GENOMIC DNA]</scope>
    <source>
        <strain evidence="3">7179.01</strain>
    </source>
</reference>
<evidence type="ECO:0000256" key="2">
    <source>
        <dbReference type="SAM" id="SignalP"/>
    </source>
</evidence>
<keyword evidence="1" id="KW-0812">Transmembrane</keyword>
<feature type="chain" id="PRO_5022989476" evidence="2">
    <location>
        <begin position="27"/>
        <end position="113"/>
    </location>
</feature>
<sequence>MASKLKSMNQDIIWVALLGLVLGVLARSCVEGLQKSMEEENVRQQFDKVCSSAFRRIEDGFVTLTVKFLHFFISRWLKLRYLPALFPAPQTMSMLFWVVFTRLISSMPDNPLQ</sequence>
<organism evidence="3 4">
    <name type="scientific">Gossypium tomentosum</name>
    <name type="common">Hawaiian cotton</name>
    <name type="synonym">Gossypium sandvicense</name>
    <dbReference type="NCBI Taxonomy" id="34277"/>
    <lineage>
        <taxon>Eukaryota</taxon>
        <taxon>Viridiplantae</taxon>
        <taxon>Streptophyta</taxon>
        <taxon>Embryophyta</taxon>
        <taxon>Tracheophyta</taxon>
        <taxon>Spermatophyta</taxon>
        <taxon>Magnoliopsida</taxon>
        <taxon>eudicotyledons</taxon>
        <taxon>Gunneridae</taxon>
        <taxon>Pentapetalae</taxon>
        <taxon>rosids</taxon>
        <taxon>malvids</taxon>
        <taxon>Malvales</taxon>
        <taxon>Malvaceae</taxon>
        <taxon>Malvoideae</taxon>
        <taxon>Gossypium</taxon>
    </lineage>
</organism>
<keyword evidence="2" id="KW-0732">Signal</keyword>
<evidence type="ECO:0000313" key="4">
    <source>
        <dbReference type="Proteomes" id="UP000322667"/>
    </source>
</evidence>
<evidence type="ECO:0000256" key="1">
    <source>
        <dbReference type="SAM" id="Phobius"/>
    </source>
</evidence>
<proteinExistence type="predicted"/>
<keyword evidence="4" id="KW-1185">Reference proteome</keyword>
<accession>A0A5D2QI69</accession>
<gene>
    <name evidence="3" type="ORF">ES332_A05G237200v1</name>
</gene>
<feature type="signal peptide" evidence="2">
    <location>
        <begin position="1"/>
        <end position="26"/>
    </location>
</feature>
<feature type="transmembrane region" description="Helical" evidence="1">
    <location>
        <begin position="81"/>
        <end position="100"/>
    </location>
</feature>
<dbReference type="EMBL" id="CM017614">
    <property type="protein sequence ID" value="TYI28331.1"/>
    <property type="molecule type" value="Genomic_DNA"/>
</dbReference>
<protein>
    <submittedName>
        <fullName evidence="3">Uncharacterized protein</fullName>
    </submittedName>
</protein>
<name>A0A5D2QI69_GOSTO</name>
<dbReference type="AlphaFoldDB" id="A0A5D2QI69"/>
<keyword evidence="1" id="KW-0472">Membrane</keyword>
<evidence type="ECO:0000313" key="3">
    <source>
        <dbReference type="EMBL" id="TYI28331.1"/>
    </source>
</evidence>